<evidence type="ECO:0000313" key="3">
    <source>
        <dbReference type="Proteomes" id="UP000823928"/>
    </source>
</evidence>
<dbReference type="PANTHER" id="PTHR39963">
    <property type="entry name" value="SLL0983 PROTEIN"/>
    <property type="match status" value="1"/>
</dbReference>
<sequence length="413" mass="48370">MYELYPYFTNDGSVGLYSEADNDIYHSTYGALTEAYEKFILPAGLEKFFEKNSEIKILDICFGIGYNSKSFINFFIENTYSDTVYTDNINSSTYNGKIYTDNKSDKKFFNIYIKAIDIDKILAFLSPFVICNKKNLPENYKLPFYNDKISKMLNKPAANYIKYHNSINFLFYEKIVQNYPEILKNSEISKILNSKKYRSFFEADICRLFSLDRKKRSSYTPLRPLFAFLHNIYYRNLSNRYKNDLKAFTNVLFDFDLKLNDARKELLYDNNKYNFIFLDAFTPAKCPALWTLEFFKLLHEHLDENGMILTYSNSAAVRNALINAGFYVGKTFNYSLKKFTGTVAVKNKSLIKHDLSEYDLGLIKTRAGIFYRDENLTGLNEEILASHRKEVENSNLISSSKYIKEYKKQVEEV</sequence>
<accession>A0A9D1JLU0</accession>
<protein>
    <recommendedName>
        <fullName evidence="1">MnmC-like methyltransferase domain-containing protein</fullName>
    </recommendedName>
</protein>
<dbReference type="InterPro" id="IPR029063">
    <property type="entry name" value="SAM-dependent_MTases_sf"/>
</dbReference>
<reference evidence="2" key="1">
    <citation type="submission" date="2020-10" db="EMBL/GenBank/DDBJ databases">
        <authorList>
            <person name="Gilroy R."/>
        </authorList>
    </citation>
    <scope>NUCLEOTIDE SEQUENCE</scope>
    <source>
        <strain evidence="2">6276</strain>
    </source>
</reference>
<dbReference type="InterPro" id="IPR008471">
    <property type="entry name" value="MnmC-like_methylTransf"/>
</dbReference>
<evidence type="ECO:0000313" key="2">
    <source>
        <dbReference type="EMBL" id="HIS35327.1"/>
    </source>
</evidence>
<dbReference type="AlphaFoldDB" id="A0A9D1JLU0"/>
<comment type="caution">
    <text evidence="2">The sequence shown here is derived from an EMBL/GenBank/DDBJ whole genome shotgun (WGS) entry which is preliminary data.</text>
</comment>
<dbReference type="PANTHER" id="PTHR39963:SF1">
    <property type="entry name" value="MNMC-LIKE METHYLTRANSFERASE DOMAIN-CONTAINING PROTEIN"/>
    <property type="match status" value="1"/>
</dbReference>
<proteinExistence type="predicted"/>
<dbReference type="Gene3D" id="3.40.50.150">
    <property type="entry name" value="Vaccinia Virus protein VP39"/>
    <property type="match status" value="1"/>
</dbReference>
<reference evidence="2" key="2">
    <citation type="journal article" date="2021" name="PeerJ">
        <title>Extensive microbial diversity within the chicken gut microbiome revealed by metagenomics and culture.</title>
        <authorList>
            <person name="Gilroy R."/>
            <person name="Ravi A."/>
            <person name="Getino M."/>
            <person name="Pursley I."/>
            <person name="Horton D.L."/>
            <person name="Alikhan N.F."/>
            <person name="Baker D."/>
            <person name="Gharbi K."/>
            <person name="Hall N."/>
            <person name="Watson M."/>
            <person name="Adriaenssens E.M."/>
            <person name="Foster-Nyarko E."/>
            <person name="Jarju S."/>
            <person name="Secka A."/>
            <person name="Antonio M."/>
            <person name="Oren A."/>
            <person name="Chaudhuri R.R."/>
            <person name="La Ragione R."/>
            <person name="Hildebrand F."/>
            <person name="Pallen M.J."/>
        </authorList>
    </citation>
    <scope>NUCLEOTIDE SEQUENCE</scope>
    <source>
        <strain evidence="2">6276</strain>
    </source>
</reference>
<evidence type="ECO:0000259" key="1">
    <source>
        <dbReference type="Pfam" id="PF05430"/>
    </source>
</evidence>
<gene>
    <name evidence="2" type="ORF">IAC10_01665</name>
</gene>
<dbReference type="EMBL" id="DVIU01000036">
    <property type="protein sequence ID" value="HIS35327.1"/>
    <property type="molecule type" value="Genomic_DNA"/>
</dbReference>
<dbReference type="SUPFAM" id="SSF53335">
    <property type="entry name" value="S-adenosyl-L-methionine-dependent methyltransferases"/>
    <property type="match status" value="1"/>
</dbReference>
<organism evidence="2 3">
    <name type="scientific">Candidatus Scatousia excrementigallinarum</name>
    <dbReference type="NCBI Taxonomy" id="2840935"/>
    <lineage>
        <taxon>Bacteria</taxon>
        <taxon>Candidatus Scatousia</taxon>
    </lineage>
</organism>
<dbReference type="Pfam" id="PF05430">
    <property type="entry name" value="Methyltransf_30"/>
    <property type="match status" value="1"/>
</dbReference>
<feature type="domain" description="MnmC-like methyltransferase" evidence="1">
    <location>
        <begin position="248"/>
        <end position="345"/>
    </location>
</feature>
<dbReference type="Proteomes" id="UP000823928">
    <property type="component" value="Unassembled WGS sequence"/>
</dbReference>
<name>A0A9D1JLU0_9BACT</name>
<dbReference type="GO" id="GO:0016645">
    <property type="term" value="F:oxidoreductase activity, acting on the CH-NH group of donors"/>
    <property type="evidence" value="ECO:0007669"/>
    <property type="project" value="InterPro"/>
</dbReference>